<comment type="caution">
    <text evidence="2">The sequence shown here is derived from an EMBL/GenBank/DDBJ whole genome shotgun (WGS) entry which is preliminary data.</text>
</comment>
<evidence type="ECO:0000313" key="3">
    <source>
        <dbReference type="Proteomes" id="UP000478052"/>
    </source>
</evidence>
<accession>A0A6G0Y290</accession>
<evidence type="ECO:0000313" key="2">
    <source>
        <dbReference type="EMBL" id="KAF0747995.1"/>
    </source>
</evidence>
<dbReference type="EMBL" id="VUJU01006641">
    <property type="protein sequence ID" value="KAF0747995.1"/>
    <property type="molecule type" value="Genomic_DNA"/>
</dbReference>
<gene>
    <name evidence="2" type="ORF">FWK35_00016067</name>
</gene>
<dbReference type="AlphaFoldDB" id="A0A6G0Y290"/>
<dbReference type="Pfam" id="PF13843">
    <property type="entry name" value="DDE_Tnp_1_7"/>
    <property type="match status" value="1"/>
</dbReference>
<name>A0A6G0Y290_APHCR</name>
<dbReference type="PANTHER" id="PTHR47055">
    <property type="entry name" value="DDE_TNP_1_7 DOMAIN-CONTAINING PROTEIN"/>
    <property type="match status" value="1"/>
</dbReference>
<feature type="domain" description="PiggyBac transposable element-derived protein" evidence="1">
    <location>
        <begin position="73"/>
        <end position="318"/>
    </location>
</feature>
<organism evidence="2 3">
    <name type="scientific">Aphis craccivora</name>
    <name type="common">Cowpea aphid</name>
    <dbReference type="NCBI Taxonomy" id="307492"/>
    <lineage>
        <taxon>Eukaryota</taxon>
        <taxon>Metazoa</taxon>
        <taxon>Ecdysozoa</taxon>
        <taxon>Arthropoda</taxon>
        <taxon>Hexapoda</taxon>
        <taxon>Insecta</taxon>
        <taxon>Pterygota</taxon>
        <taxon>Neoptera</taxon>
        <taxon>Paraneoptera</taxon>
        <taxon>Hemiptera</taxon>
        <taxon>Sternorrhyncha</taxon>
        <taxon>Aphidomorpha</taxon>
        <taxon>Aphidoidea</taxon>
        <taxon>Aphididae</taxon>
        <taxon>Aphidini</taxon>
        <taxon>Aphis</taxon>
        <taxon>Aphis</taxon>
    </lineage>
</organism>
<dbReference type="Proteomes" id="UP000478052">
    <property type="component" value="Unassembled WGS sequence"/>
</dbReference>
<dbReference type="InterPro" id="IPR029526">
    <property type="entry name" value="PGBD"/>
</dbReference>
<evidence type="ECO:0000259" key="1">
    <source>
        <dbReference type="Pfam" id="PF13843"/>
    </source>
</evidence>
<dbReference type="OrthoDB" id="6629228at2759"/>
<dbReference type="InterPro" id="IPR052638">
    <property type="entry name" value="PiggyBac_TE-derived"/>
</dbReference>
<protein>
    <submittedName>
        <fullName evidence="2">PiggyBac transposable element-derived protein 3-like</fullName>
    </submittedName>
</protein>
<reference evidence="2 3" key="1">
    <citation type="submission" date="2019-08" db="EMBL/GenBank/DDBJ databases">
        <title>Whole genome of Aphis craccivora.</title>
        <authorList>
            <person name="Voronova N.V."/>
            <person name="Shulinski R.S."/>
            <person name="Bandarenka Y.V."/>
            <person name="Zhorov D.G."/>
            <person name="Warner D."/>
        </authorList>
    </citation>
    <scope>NUCLEOTIDE SEQUENCE [LARGE SCALE GENOMIC DNA]</scope>
    <source>
        <strain evidence="2">180601</strain>
        <tissue evidence="2">Whole Body</tissue>
    </source>
</reference>
<proteinExistence type="predicted"/>
<dbReference type="PANTHER" id="PTHR47055:SF2">
    <property type="entry name" value="PIGGYBAC TRANSPOSABLE ELEMENT-DERIVED PROTEIN 2-RELATED"/>
    <property type="match status" value="1"/>
</dbReference>
<keyword evidence="3" id="KW-1185">Reference proteome</keyword>
<dbReference type="GO" id="GO:0043565">
    <property type="term" value="F:sequence-specific DNA binding"/>
    <property type="evidence" value="ECO:0007669"/>
    <property type="project" value="TreeGrafter"/>
</dbReference>
<sequence>MDFQGRALPYVMLDFCVIIQIYSSRSSGYFFEADDEYQAQVQEIYIEPPEVNILTDEDSGDEDGAGAIENSTDEIINLLVDETRNCTLFKNCNDQNITCNEIRYFIDILLLSGYNQVPSNRHYWEQDQDLQNILVSNSMRRDRFFKNMKFLHCTDNNNLNANDKVWKLRNIMEKIKSRCIDNFIPVQNINYDESMIKYFGRHSCKQFIRGKSIRFGYKIWFLNSTDCFLINFDIYQGKLPNGKPNYENIFGKCTAPLIYVLENLPPEKRKIPFCVFFDNLFTSSNLLSFLRDSGYSGTGTIRENRLDKDFPLIEKKVNVQLLLKKMTKISVPRPHMIGEYNKPIFTRLKDISVNNVWVLQRKVNPNMSQLQFRLEIVPNLLLKYGMKPKLREGHPHRCQESLVRWEKSSHHSDPRKKRKRCAGEGCSSSIRTMCEKCNVGLCIECFKIFHSVTH</sequence>